<evidence type="ECO:0000256" key="1">
    <source>
        <dbReference type="SAM" id="SignalP"/>
    </source>
</evidence>
<organism evidence="2 3">
    <name type="scientific">Bradyrhizobium sediminis</name>
    <dbReference type="NCBI Taxonomy" id="2840469"/>
    <lineage>
        <taxon>Bacteria</taxon>
        <taxon>Pseudomonadati</taxon>
        <taxon>Pseudomonadota</taxon>
        <taxon>Alphaproteobacteria</taxon>
        <taxon>Hyphomicrobiales</taxon>
        <taxon>Nitrobacteraceae</taxon>
        <taxon>Bradyrhizobium</taxon>
    </lineage>
</organism>
<dbReference type="AlphaFoldDB" id="A0A975NRY6"/>
<reference evidence="2" key="1">
    <citation type="submission" date="2021-06" db="EMBL/GenBank/DDBJ databases">
        <title>Bradyrhizobium sp. S2-11-2 Genome sequencing.</title>
        <authorList>
            <person name="Jin L."/>
        </authorList>
    </citation>
    <scope>NUCLEOTIDE SEQUENCE</scope>
    <source>
        <strain evidence="2">S2-11-2</strain>
    </source>
</reference>
<protein>
    <submittedName>
        <fullName evidence="2">Uncharacterized protein</fullName>
    </submittedName>
</protein>
<sequence length="69" mass="7462">MRWFKRAIAMAVVSMNIALAGVGATYGREQIARNGGAVADQNRVTDAIFASVPFPTHFGISDAARRPFH</sequence>
<dbReference type="RefSeq" id="WP_215615097.1">
    <property type="nucleotide sequence ID" value="NZ_CP076135.1"/>
</dbReference>
<dbReference type="Proteomes" id="UP000680805">
    <property type="component" value="Chromosome"/>
</dbReference>
<proteinExistence type="predicted"/>
<dbReference type="EMBL" id="CP076135">
    <property type="protein sequence ID" value="QWG19581.1"/>
    <property type="molecule type" value="Genomic_DNA"/>
</dbReference>
<name>A0A975NRY6_9BRAD</name>
<keyword evidence="1" id="KW-0732">Signal</keyword>
<feature type="signal peptide" evidence="1">
    <location>
        <begin position="1"/>
        <end position="20"/>
    </location>
</feature>
<dbReference type="KEGG" id="bsei:KMZ68_07010"/>
<evidence type="ECO:0000313" key="2">
    <source>
        <dbReference type="EMBL" id="QWG19581.1"/>
    </source>
</evidence>
<accession>A0A975NRY6</accession>
<feature type="chain" id="PRO_5037930027" evidence="1">
    <location>
        <begin position="21"/>
        <end position="69"/>
    </location>
</feature>
<gene>
    <name evidence="2" type="ORF">KMZ68_07010</name>
</gene>
<evidence type="ECO:0000313" key="3">
    <source>
        <dbReference type="Proteomes" id="UP000680805"/>
    </source>
</evidence>